<evidence type="ECO:0000313" key="3">
    <source>
        <dbReference type="Proteomes" id="UP000177309"/>
    </source>
</evidence>
<dbReference type="GO" id="GO:0016740">
    <property type="term" value="F:transferase activity"/>
    <property type="evidence" value="ECO:0007669"/>
    <property type="project" value="UniProtKB-KW"/>
</dbReference>
<name>A0A1F4TPA4_UNCSA</name>
<dbReference type="AlphaFoldDB" id="A0A1F4TPA4"/>
<proteinExistence type="predicted"/>
<dbReference type="InterPro" id="IPR001173">
    <property type="entry name" value="Glyco_trans_2-like"/>
</dbReference>
<sequence length="250" mass="28117">MIVMTKVIVIMPAYNAEKTLEKTFNDIPKDIVDKVILGDDCSFDRTVEIAKKLGIQVLKTPQNLGYGGNQKMLYREALQQGADIIVMLHPDWQYDATKIPALIAPLLSGAKDVMMGSRILGGRLGTLAGGMPIYKFISNRFLTWVENVVLRLNLSEYHTGFRAFTRKVLKKIPFEMNSDDFVFDTEVLAEVAAFGFKAGEIPVPCRYFAEASEINFIRSTKYGLQTLIVCAKLSLHRLNLRQFAQFLKGI</sequence>
<accession>A0A1F4TPA4</accession>
<comment type="caution">
    <text evidence="2">The sequence shown here is derived from an EMBL/GenBank/DDBJ whole genome shotgun (WGS) entry which is preliminary data.</text>
</comment>
<reference evidence="2 3" key="1">
    <citation type="journal article" date="2016" name="Nat. Commun.">
        <title>Thousands of microbial genomes shed light on interconnected biogeochemical processes in an aquifer system.</title>
        <authorList>
            <person name="Anantharaman K."/>
            <person name="Brown C.T."/>
            <person name="Hug L.A."/>
            <person name="Sharon I."/>
            <person name="Castelle C.J."/>
            <person name="Probst A.J."/>
            <person name="Thomas B.C."/>
            <person name="Singh A."/>
            <person name="Wilkins M.J."/>
            <person name="Karaoz U."/>
            <person name="Brodie E.L."/>
            <person name="Williams K.H."/>
            <person name="Hubbard S.S."/>
            <person name="Banfield J.F."/>
        </authorList>
    </citation>
    <scope>NUCLEOTIDE SEQUENCE [LARGE SCALE GENOMIC DNA]</scope>
</reference>
<dbReference type="InterPro" id="IPR029044">
    <property type="entry name" value="Nucleotide-diphossugar_trans"/>
</dbReference>
<evidence type="ECO:0000259" key="1">
    <source>
        <dbReference type="Pfam" id="PF00535"/>
    </source>
</evidence>
<keyword evidence="2" id="KW-0808">Transferase</keyword>
<dbReference type="EMBL" id="MEUI01000015">
    <property type="protein sequence ID" value="OGC34508.1"/>
    <property type="molecule type" value="Genomic_DNA"/>
</dbReference>
<dbReference type="PANTHER" id="PTHR48090:SF7">
    <property type="entry name" value="RFBJ PROTEIN"/>
    <property type="match status" value="1"/>
</dbReference>
<evidence type="ECO:0000313" key="2">
    <source>
        <dbReference type="EMBL" id="OGC34508.1"/>
    </source>
</evidence>
<dbReference type="Pfam" id="PF00535">
    <property type="entry name" value="Glycos_transf_2"/>
    <property type="match status" value="1"/>
</dbReference>
<organism evidence="2 3">
    <name type="scientific">candidate division WOR-1 bacterium RIFOXYC2_FULL_41_25</name>
    <dbReference type="NCBI Taxonomy" id="1802586"/>
    <lineage>
        <taxon>Bacteria</taxon>
        <taxon>Bacillati</taxon>
        <taxon>Saganbacteria</taxon>
    </lineage>
</organism>
<dbReference type="InterPro" id="IPR050256">
    <property type="entry name" value="Glycosyltransferase_2"/>
</dbReference>
<dbReference type="PANTHER" id="PTHR48090">
    <property type="entry name" value="UNDECAPRENYL-PHOSPHATE 4-DEOXY-4-FORMAMIDO-L-ARABINOSE TRANSFERASE-RELATED"/>
    <property type="match status" value="1"/>
</dbReference>
<dbReference type="SUPFAM" id="SSF53448">
    <property type="entry name" value="Nucleotide-diphospho-sugar transferases"/>
    <property type="match status" value="1"/>
</dbReference>
<dbReference type="CDD" id="cd04179">
    <property type="entry name" value="DPM_DPG-synthase_like"/>
    <property type="match status" value="1"/>
</dbReference>
<gene>
    <name evidence="2" type="ORF">A2462_04395</name>
</gene>
<feature type="domain" description="Glycosyltransferase 2-like" evidence="1">
    <location>
        <begin position="9"/>
        <end position="172"/>
    </location>
</feature>
<dbReference type="Proteomes" id="UP000177309">
    <property type="component" value="Unassembled WGS sequence"/>
</dbReference>
<dbReference type="Gene3D" id="3.90.550.10">
    <property type="entry name" value="Spore Coat Polysaccharide Biosynthesis Protein SpsA, Chain A"/>
    <property type="match status" value="1"/>
</dbReference>
<protein>
    <submittedName>
        <fullName evidence="2">Glycosyl transferase family 2</fullName>
    </submittedName>
</protein>